<protein>
    <submittedName>
        <fullName evidence="1">Uncharacterized protein</fullName>
    </submittedName>
</protein>
<dbReference type="EMBL" id="AP028213">
    <property type="protein sequence ID" value="BEI89526.1"/>
    <property type="molecule type" value="Genomic_DNA"/>
</dbReference>
<name>A0AA48L077_9TREE</name>
<dbReference type="AlphaFoldDB" id="A0AA48L077"/>
<gene>
    <name evidence="1" type="ORF">CcaverHIS019_0208880</name>
</gene>
<dbReference type="Proteomes" id="UP001233271">
    <property type="component" value="Chromosome 2"/>
</dbReference>
<evidence type="ECO:0000313" key="2">
    <source>
        <dbReference type="Proteomes" id="UP001233271"/>
    </source>
</evidence>
<keyword evidence="2" id="KW-1185">Reference proteome</keyword>
<accession>A0AA48L077</accession>
<sequence length="86" mass="9771">MHIHNLPHQHIYFAHYLIQTPNTTTRGPSHPLNPSDRPVHARRSHLAPFLPPLFYPLLPLPFARLFSLARPAPTEPSLPTFSTPPN</sequence>
<evidence type="ECO:0000313" key="1">
    <source>
        <dbReference type="EMBL" id="BEI89526.1"/>
    </source>
</evidence>
<reference evidence="1" key="1">
    <citation type="journal article" date="2023" name="BMC Genomics">
        <title>Chromosome-level genome assemblies of Cutaneotrichosporon spp. (Trichosporonales, Basidiomycota) reveal imbalanced evolution between nucleotide sequences and chromosome synteny.</title>
        <authorList>
            <person name="Kobayashi Y."/>
            <person name="Kayamori A."/>
            <person name="Aoki K."/>
            <person name="Shiwa Y."/>
            <person name="Matsutani M."/>
            <person name="Fujita N."/>
            <person name="Sugita T."/>
            <person name="Iwasaki W."/>
            <person name="Tanaka N."/>
            <person name="Takashima M."/>
        </authorList>
    </citation>
    <scope>NUCLEOTIDE SEQUENCE</scope>
    <source>
        <strain evidence="1">HIS019</strain>
    </source>
</reference>
<organism evidence="1 2">
    <name type="scientific">Cutaneotrichosporon cavernicola</name>
    <dbReference type="NCBI Taxonomy" id="279322"/>
    <lineage>
        <taxon>Eukaryota</taxon>
        <taxon>Fungi</taxon>
        <taxon>Dikarya</taxon>
        <taxon>Basidiomycota</taxon>
        <taxon>Agaricomycotina</taxon>
        <taxon>Tremellomycetes</taxon>
        <taxon>Trichosporonales</taxon>
        <taxon>Trichosporonaceae</taxon>
        <taxon>Cutaneotrichosporon</taxon>
    </lineage>
</organism>
<dbReference type="RefSeq" id="XP_060454792.1">
    <property type="nucleotide sequence ID" value="XM_060597950.1"/>
</dbReference>
<dbReference type="KEGG" id="ccac:CcaHIS019_0208880"/>
<dbReference type="GeneID" id="85493397"/>
<proteinExistence type="predicted"/>